<evidence type="ECO:0008006" key="5">
    <source>
        <dbReference type="Google" id="ProtNLM"/>
    </source>
</evidence>
<keyword evidence="4" id="KW-1185">Reference proteome</keyword>
<keyword evidence="1" id="KW-0802">TPR repeat</keyword>
<gene>
    <name evidence="3" type="ORF">RND81_13G125200</name>
</gene>
<dbReference type="Proteomes" id="UP001443914">
    <property type="component" value="Unassembled WGS sequence"/>
</dbReference>
<dbReference type="PANTHER" id="PTHR23082">
    <property type="entry name" value="TRANSCRIPTION INITIATION FACTOR IIIC TFIIIC , POLYPEPTIDE 3-RELATED"/>
    <property type="match status" value="1"/>
</dbReference>
<dbReference type="EMBL" id="JBDFQZ010000013">
    <property type="protein sequence ID" value="KAK9669361.1"/>
    <property type="molecule type" value="Genomic_DNA"/>
</dbReference>
<feature type="repeat" description="TPR" evidence="1">
    <location>
        <begin position="200"/>
        <end position="233"/>
    </location>
</feature>
<organism evidence="3 4">
    <name type="scientific">Saponaria officinalis</name>
    <name type="common">Common soapwort</name>
    <name type="synonym">Lychnis saponaria</name>
    <dbReference type="NCBI Taxonomy" id="3572"/>
    <lineage>
        <taxon>Eukaryota</taxon>
        <taxon>Viridiplantae</taxon>
        <taxon>Streptophyta</taxon>
        <taxon>Embryophyta</taxon>
        <taxon>Tracheophyta</taxon>
        <taxon>Spermatophyta</taxon>
        <taxon>Magnoliopsida</taxon>
        <taxon>eudicotyledons</taxon>
        <taxon>Gunneridae</taxon>
        <taxon>Pentapetalae</taxon>
        <taxon>Caryophyllales</taxon>
        <taxon>Caryophyllaceae</taxon>
        <taxon>Caryophylleae</taxon>
        <taxon>Saponaria</taxon>
    </lineage>
</organism>
<dbReference type="InterPro" id="IPR039340">
    <property type="entry name" value="Tfc4/TFIIIC-102/Sfc4"/>
</dbReference>
<dbReference type="InterPro" id="IPR019734">
    <property type="entry name" value="TPR_rpt"/>
</dbReference>
<protein>
    <recommendedName>
        <fullName evidence="5">General transcription factor 3C polypeptide 3</fullName>
    </recommendedName>
</protein>
<proteinExistence type="predicted"/>
<evidence type="ECO:0000313" key="3">
    <source>
        <dbReference type="EMBL" id="KAK9669360.1"/>
    </source>
</evidence>
<feature type="region of interest" description="Disordered" evidence="2">
    <location>
        <begin position="142"/>
        <end position="161"/>
    </location>
</feature>
<feature type="compositionally biased region" description="Acidic residues" evidence="2">
    <location>
        <begin position="49"/>
        <end position="63"/>
    </location>
</feature>
<dbReference type="EMBL" id="JBDFQZ010000013">
    <property type="protein sequence ID" value="KAK9669360.1"/>
    <property type="molecule type" value="Genomic_DNA"/>
</dbReference>
<dbReference type="PANTHER" id="PTHR23082:SF0">
    <property type="entry name" value="GENERAL TRANSCRIPTION FACTOR 3C POLYPEPTIDE 3"/>
    <property type="match status" value="1"/>
</dbReference>
<evidence type="ECO:0000256" key="1">
    <source>
        <dbReference type="PROSITE-ProRule" id="PRU00339"/>
    </source>
</evidence>
<dbReference type="EMBL" id="JBDFQZ010000013">
    <property type="protein sequence ID" value="KAK9669357.1"/>
    <property type="molecule type" value="Genomic_DNA"/>
</dbReference>
<dbReference type="EMBL" id="JBDFQZ010000013">
    <property type="protein sequence ID" value="KAK9669368.1"/>
    <property type="molecule type" value="Genomic_DNA"/>
</dbReference>
<feature type="repeat" description="TPR" evidence="1">
    <location>
        <begin position="268"/>
        <end position="301"/>
    </location>
</feature>
<reference evidence="3 4" key="1">
    <citation type="submission" date="2024-03" db="EMBL/GenBank/DDBJ databases">
        <title>WGS assembly of Saponaria officinalis var. Norfolk2.</title>
        <authorList>
            <person name="Jenkins J."/>
            <person name="Shu S."/>
            <person name="Grimwood J."/>
            <person name="Barry K."/>
            <person name="Goodstein D."/>
            <person name="Schmutz J."/>
            <person name="Leebens-Mack J."/>
            <person name="Osbourn A."/>
        </authorList>
    </citation>
    <scope>NUCLEOTIDE SEQUENCE [LARGE SCALE GENOMIC DNA]</scope>
    <source>
        <strain evidence="4">cv. Norfolk2</strain>
        <strain evidence="3">JIC</strain>
        <tissue evidence="3">Leaf</tissue>
    </source>
</reference>
<feature type="compositionally biased region" description="Acidic residues" evidence="2">
    <location>
        <begin position="26"/>
        <end position="41"/>
    </location>
</feature>
<feature type="region of interest" description="Disordered" evidence="2">
    <location>
        <begin position="1"/>
        <end position="63"/>
    </location>
</feature>
<name>A0AAW1GZZ4_SAPOF</name>
<dbReference type="EMBL" id="JBDFQZ010000013">
    <property type="protein sequence ID" value="KAK9669356.1"/>
    <property type="molecule type" value="Genomic_DNA"/>
</dbReference>
<dbReference type="SUPFAM" id="SSF48452">
    <property type="entry name" value="TPR-like"/>
    <property type="match status" value="2"/>
</dbReference>
<comment type="caution">
    <text evidence="3">The sequence shown here is derived from an EMBL/GenBank/DDBJ whole genome shotgun (WGS) entry which is preliminary data.</text>
</comment>
<dbReference type="AlphaFoldDB" id="A0AAW1GZZ4"/>
<dbReference type="InterPro" id="IPR011990">
    <property type="entry name" value="TPR-like_helical_dom_sf"/>
</dbReference>
<dbReference type="Gene3D" id="1.25.40.10">
    <property type="entry name" value="Tetratricopeptide repeat domain"/>
    <property type="match status" value="3"/>
</dbReference>
<dbReference type="Pfam" id="PF14559">
    <property type="entry name" value="TPR_19"/>
    <property type="match status" value="2"/>
</dbReference>
<dbReference type="EMBL" id="JBDFQZ010000013">
    <property type="protein sequence ID" value="KAK9669362.1"/>
    <property type="molecule type" value="Genomic_DNA"/>
</dbReference>
<dbReference type="Pfam" id="PF13181">
    <property type="entry name" value="TPR_8"/>
    <property type="match status" value="1"/>
</dbReference>
<evidence type="ECO:0000256" key="2">
    <source>
        <dbReference type="SAM" id="MobiDB-lite"/>
    </source>
</evidence>
<evidence type="ECO:0000313" key="4">
    <source>
        <dbReference type="Proteomes" id="UP001443914"/>
    </source>
</evidence>
<dbReference type="Pfam" id="PF13176">
    <property type="entry name" value="TPR_7"/>
    <property type="match status" value="1"/>
</dbReference>
<dbReference type="SMART" id="SM00028">
    <property type="entry name" value="TPR"/>
    <property type="match status" value="8"/>
</dbReference>
<feature type="compositionally biased region" description="Acidic residues" evidence="2">
    <location>
        <begin position="1"/>
        <end position="13"/>
    </location>
</feature>
<dbReference type="GO" id="GO:0006383">
    <property type="term" value="P:transcription by RNA polymerase III"/>
    <property type="evidence" value="ECO:0007669"/>
    <property type="project" value="InterPro"/>
</dbReference>
<sequence>MESGDDFDTDNPFEEGLNPPDPSPADSEEADEGEGEDEDNDDGNKGEEHEEEEGEDEMEEGDDEATVTFEGVMNPLDFVEGNTSEVQLYQQFERIEYEHEALAERKRKRIELANQGQELVQRPRKNIGATLEEVAEVMNLGDRKRRKKAKKRGRRKGSRINLSPEITKKLGDANLHYAHGRYEDAISLMKEVVWLAPNLPDPYHTLGLVYNSKGDKKKATEFYMIAAFLSPKNTSLWKRLVTCSIEQGNIGQAWYCLTKAISADENDVSLRYQQASLYLEAGDFLKAAKSYQEIAEKRPDNVEALKKATSLYNQCGQYESSISILERYLEDHPTDADLAMVDLLTSSYMEQKDYTKALHHIVHAERVCGFGEFPSYLTIKKGICYLHLADMEKAEICFKHLERENAEHQADLIIAAANSFAELQQYESALKYYLMLEGCSSYNGLVSLKIANCYLALNEAASAIQFFYKALGAHEDDIDTRLTLASLLAEKNREDEAIKLLSPPQNPELSEDEDGTNSEQWWCNVKVKLKLSQLYRSRGMLEAFVEVIYPLVHDSLKIDSMHQKVKQRRRLSRSELLERVKVLGDHQTDSVFGHFRRPASKSDLLKATRARRKLLEKRASGKEDKTSAAMDTGLEWESDDSEDEIPQQPLKAPPWPDFFKDEENFNLISDLCRALTSLRRYSEALELITLSLKITYKTLPTEKKEKFRSLGAEIAVNITDPSDGFDYVRYLVQQHPQIKAAWNCYYKLVLRLENRLSKHHKFLHHMRVVHKDVVPPMIISGNQFTMISQHQVAAREYLEAYKQMPESPLINLCAGTALINLALGLRLQNKQQCVAQGLAFLYNNLRICENSQESLYNLGRACHHVGLVTLAASYYEKALAIHQEDLPLPAVMMDKDAVKTPKPGYSDLRREAAYNLHLIYKNSGAFDLARQVLRDYCTF</sequence>
<dbReference type="EMBL" id="JBDFQZ010000013">
    <property type="protein sequence ID" value="KAK9669358.1"/>
    <property type="molecule type" value="Genomic_DNA"/>
</dbReference>
<dbReference type="PROSITE" id="PS50005">
    <property type="entry name" value="TPR"/>
    <property type="match status" value="2"/>
</dbReference>
<dbReference type="EMBL" id="JBDFQZ010000013">
    <property type="protein sequence ID" value="KAK9669367.1"/>
    <property type="molecule type" value="Genomic_DNA"/>
</dbReference>
<dbReference type="SUPFAM" id="SSF81901">
    <property type="entry name" value="HCP-like"/>
    <property type="match status" value="1"/>
</dbReference>
<accession>A0AAW1GZZ4</accession>
<feature type="compositionally biased region" description="Basic residues" evidence="2">
    <location>
        <begin position="143"/>
        <end position="158"/>
    </location>
</feature>
<dbReference type="GO" id="GO:0000127">
    <property type="term" value="C:transcription factor TFIIIC complex"/>
    <property type="evidence" value="ECO:0007669"/>
    <property type="project" value="TreeGrafter"/>
</dbReference>
<dbReference type="EMBL" id="JBDFQZ010000013">
    <property type="protein sequence ID" value="KAK9669359.1"/>
    <property type="molecule type" value="Genomic_DNA"/>
</dbReference>